<sequence length="235" mass="25958">MKQGNLALLQQELHKFAELNTEQREQALPALVDIVNRLAVMKNMRRLVTDARYQTILNSRIERCLVTSFGRPGGPAVSTVWDGGYTVVVLDWAGTILAFSVKRKGPIYERYGDLLPYAMKKAIFRFHLELAHADGGLDSEGNLSYLRSLLPGETIFLGEAETSFMQGMPIIIGVSGAPLASKYRQKLAPMLPEVVEFVAGAADQVFAELIGKIPGDAAFPIVDEPDVFAWLRRAH</sequence>
<evidence type="ECO:0000313" key="2">
    <source>
        <dbReference type="Proteomes" id="UP000178744"/>
    </source>
</evidence>
<protein>
    <submittedName>
        <fullName evidence="1">Uncharacterized protein</fullName>
    </submittedName>
</protein>
<proteinExistence type="predicted"/>
<accession>A0A1G1Z6J2</accession>
<dbReference type="Proteomes" id="UP000178744">
    <property type="component" value="Unassembled WGS sequence"/>
</dbReference>
<dbReference type="STRING" id="1797690.A3B23_00885"/>
<dbReference type="AlphaFoldDB" id="A0A1G1Z6J2"/>
<dbReference type="EMBL" id="MHIY01000023">
    <property type="protein sequence ID" value="OGY59500.1"/>
    <property type="molecule type" value="Genomic_DNA"/>
</dbReference>
<reference evidence="1 2" key="1">
    <citation type="journal article" date="2016" name="Nat. Commun.">
        <title>Thousands of microbial genomes shed light on interconnected biogeochemical processes in an aquifer system.</title>
        <authorList>
            <person name="Anantharaman K."/>
            <person name="Brown C.T."/>
            <person name="Hug L.A."/>
            <person name="Sharon I."/>
            <person name="Castelle C.J."/>
            <person name="Probst A.J."/>
            <person name="Thomas B.C."/>
            <person name="Singh A."/>
            <person name="Wilkins M.J."/>
            <person name="Karaoz U."/>
            <person name="Brodie E.L."/>
            <person name="Williams K.H."/>
            <person name="Hubbard S.S."/>
            <person name="Banfield J.F."/>
        </authorList>
    </citation>
    <scope>NUCLEOTIDE SEQUENCE [LARGE SCALE GENOMIC DNA]</scope>
</reference>
<comment type="caution">
    <text evidence="1">The sequence shown here is derived from an EMBL/GenBank/DDBJ whole genome shotgun (WGS) entry which is preliminary data.</text>
</comment>
<name>A0A1G1Z6J2_9BACT</name>
<gene>
    <name evidence="1" type="ORF">A3B23_00885</name>
</gene>
<organism evidence="1 2">
    <name type="scientific">Candidatus Colwellbacteria bacterium RIFCSPLOWO2_01_FULL_48_10</name>
    <dbReference type="NCBI Taxonomy" id="1797690"/>
    <lineage>
        <taxon>Bacteria</taxon>
        <taxon>Candidatus Colwelliibacteriota</taxon>
    </lineage>
</organism>
<evidence type="ECO:0000313" key="1">
    <source>
        <dbReference type="EMBL" id="OGY59500.1"/>
    </source>
</evidence>